<dbReference type="InterPro" id="IPR029026">
    <property type="entry name" value="tRNA_m1G_MTases_N"/>
</dbReference>
<keyword evidence="5" id="KW-0963">Cytoplasm</keyword>
<feature type="binding site" evidence="5">
    <location>
        <position position="92"/>
    </location>
    <ligand>
        <name>S-adenosyl-L-methionine</name>
        <dbReference type="ChEBI" id="CHEBI:59789"/>
    </ligand>
</feature>
<dbReference type="HAMAP" id="MF_00658">
    <property type="entry name" value="23SrRNA_methyltr_H"/>
    <property type="match status" value="1"/>
</dbReference>
<keyword evidence="5" id="KW-0698">rRNA processing</keyword>
<dbReference type="PIRSF" id="PIRSF004505">
    <property type="entry name" value="MT_bac"/>
    <property type="match status" value="1"/>
</dbReference>
<keyword evidence="3 5" id="KW-0949">S-adenosyl-L-methionine</keyword>
<evidence type="ECO:0000313" key="7">
    <source>
        <dbReference type="Proteomes" id="UP000321306"/>
    </source>
</evidence>
<comment type="function">
    <text evidence="5">Specifically methylates the pseudouridine at position 1915 (m3Psi1915) in 23S rRNA.</text>
</comment>
<dbReference type="InterPro" id="IPR029028">
    <property type="entry name" value="Alpha/beta_knot_MTases"/>
</dbReference>
<dbReference type="SUPFAM" id="SSF75217">
    <property type="entry name" value="alpha/beta knot"/>
    <property type="match status" value="1"/>
</dbReference>
<dbReference type="PANTHER" id="PTHR33603:SF1">
    <property type="entry name" value="RIBOSOMAL RNA LARGE SUBUNIT METHYLTRANSFERASE H"/>
    <property type="match status" value="1"/>
</dbReference>
<dbReference type="EC" id="2.1.1.177" evidence="5"/>
<feature type="binding site" evidence="5">
    <location>
        <begin position="111"/>
        <end position="116"/>
    </location>
    <ligand>
        <name>S-adenosyl-L-methionine</name>
        <dbReference type="ChEBI" id="CHEBI:59789"/>
    </ligand>
</feature>
<comment type="subcellular location">
    <subcellularLocation>
        <location evidence="5">Cytoplasm</location>
    </subcellularLocation>
</comment>
<proteinExistence type="inferred from homology"/>
<keyword evidence="1 5" id="KW-0489">Methyltransferase</keyword>
<evidence type="ECO:0000256" key="4">
    <source>
        <dbReference type="ARBA" id="ARBA00038303"/>
    </source>
</evidence>
<comment type="similarity">
    <text evidence="4 5">Belongs to the RNA methyltransferase RlmH family.</text>
</comment>
<evidence type="ECO:0000256" key="2">
    <source>
        <dbReference type="ARBA" id="ARBA00022679"/>
    </source>
</evidence>
<dbReference type="GO" id="GO:0070038">
    <property type="term" value="F:rRNA (pseudouridine-N3-)-methyltransferase activity"/>
    <property type="evidence" value="ECO:0007669"/>
    <property type="project" value="UniProtKB-UniRule"/>
</dbReference>
<comment type="caution">
    <text evidence="6">The sequence shown here is derived from an EMBL/GenBank/DDBJ whole genome shotgun (WGS) entry which is preliminary data.</text>
</comment>
<comment type="catalytic activity">
    <reaction evidence="5">
        <text>pseudouridine(1915) in 23S rRNA + S-adenosyl-L-methionine = N(3)-methylpseudouridine(1915) in 23S rRNA + S-adenosyl-L-homocysteine + H(+)</text>
        <dbReference type="Rhea" id="RHEA:42752"/>
        <dbReference type="Rhea" id="RHEA-COMP:10221"/>
        <dbReference type="Rhea" id="RHEA-COMP:10222"/>
        <dbReference type="ChEBI" id="CHEBI:15378"/>
        <dbReference type="ChEBI" id="CHEBI:57856"/>
        <dbReference type="ChEBI" id="CHEBI:59789"/>
        <dbReference type="ChEBI" id="CHEBI:65314"/>
        <dbReference type="ChEBI" id="CHEBI:74486"/>
        <dbReference type="EC" id="2.1.1.177"/>
    </reaction>
</comment>
<keyword evidence="2 5" id="KW-0808">Transferase</keyword>
<comment type="subunit">
    <text evidence="5">Homodimer.</text>
</comment>
<evidence type="ECO:0000256" key="5">
    <source>
        <dbReference type="HAMAP-Rule" id="MF_00658"/>
    </source>
</evidence>
<dbReference type="Gene3D" id="3.40.1280.10">
    <property type="match status" value="1"/>
</dbReference>
<evidence type="ECO:0000256" key="1">
    <source>
        <dbReference type="ARBA" id="ARBA00022603"/>
    </source>
</evidence>
<protein>
    <recommendedName>
        <fullName evidence="5">Ribosomal RNA large subunit methyltransferase H</fullName>
        <ecNumber evidence="5">2.1.1.177</ecNumber>
    </recommendedName>
    <alternativeName>
        <fullName evidence="5">23S rRNA (pseudouridine1915-N3)-methyltransferase</fullName>
    </alternativeName>
    <alternativeName>
        <fullName evidence="5">23S rRNA m3Psi1915 methyltransferase</fullName>
    </alternativeName>
    <alternativeName>
        <fullName evidence="5">rRNA (pseudouridine-N3-)-methyltransferase RlmH</fullName>
    </alternativeName>
</protein>
<reference evidence="6 7" key="1">
    <citation type="submission" date="2019-07" db="EMBL/GenBank/DDBJ databases">
        <title>Whole genome shotgun sequence of Deinococcus cellulosilyticus NBRC 106333.</title>
        <authorList>
            <person name="Hosoyama A."/>
            <person name="Uohara A."/>
            <person name="Ohji S."/>
            <person name="Ichikawa N."/>
        </authorList>
    </citation>
    <scope>NUCLEOTIDE SEQUENCE [LARGE SCALE GENOMIC DNA]</scope>
    <source>
        <strain evidence="6 7">NBRC 106333</strain>
    </source>
</reference>
<gene>
    <name evidence="5 6" type="primary">rlmH</name>
    <name evidence="6" type="ORF">DC3_51160</name>
</gene>
<dbReference type="InterPro" id="IPR003742">
    <property type="entry name" value="RlmH-like"/>
</dbReference>
<dbReference type="CDD" id="cd18081">
    <property type="entry name" value="RlmH-like"/>
    <property type="match status" value="1"/>
</dbReference>
<dbReference type="OrthoDB" id="9806643at2"/>
<evidence type="ECO:0000313" key="6">
    <source>
        <dbReference type="EMBL" id="GEM49481.1"/>
    </source>
</evidence>
<dbReference type="Pfam" id="PF02590">
    <property type="entry name" value="SPOUT_MTase"/>
    <property type="match status" value="1"/>
</dbReference>
<feature type="binding site" evidence="5">
    <location>
        <position position="60"/>
    </location>
    <ligand>
        <name>S-adenosyl-L-methionine</name>
        <dbReference type="ChEBI" id="CHEBI:59789"/>
    </ligand>
</feature>
<accession>A0A511NAT5</accession>
<evidence type="ECO:0000256" key="3">
    <source>
        <dbReference type="ARBA" id="ARBA00022691"/>
    </source>
</evidence>
<dbReference type="RefSeq" id="WP_146890125.1">
    <property type="nucleotide sequence ID" value="NZ_BJXB01000036.1"/>
</dbReference>
<name>A0A511NAT5_DEIC1</name>
<sequence>MKLHFITVGEPRLDYAKRGWEEYYQRLGRYHKVKTTRLKDKADPTQEVLRAAGNAYLMPLDPRGKHLTSEELSVHLDQVALSGHGEIAFVIGGPDGHSDELREKAHFLWSMSKLTFPHDLAMVVMLEALYRASTISKGEPYHR</sequence>
<organism evidence="6 7">
    <name type="scientific">Deinococcus cellulosilyticus (strain DSM 18568 / NBRC 106333 / KACC 11606 / 5516J-15)</name>
    <dbReference type="NCBI Taxonomy" id="1223518"/>
    <lineage>
        <taxon>Bacteria</taxon>
        <taxon>Thermotogati</taxon>
        <taxon>Deinococcota</taxon>
        <taxon>Deinococci</taxon>
        <taxon>Deinococcales</taxon>
        <taxon>Deinococcaceae</taxon>
        <taxon>Deinococcus</taxon>
    </lineage>
</organism>
<dbReference type="EMBL" id="BJXB01000036">
    <property type="protein sequence ID" value="GEM49481.1"/>
    <property type="molecule type" value="Genomic_DNA"/>
</dbReference>
<dbReference type="PANTHER" id="PTHR33603">
    <property type="entry name" value="METHYLTRANSFERASE"/>
    <property type="match status" value="1"/>
</dbReference>
<dbReference type="Proteomes" id="UP000321306">
    <property type="component" value="Unassembled WGS sequence"/>
</dbReference>
<keyword evidence="7" id="KW-1185">Reference proteome</keyword>
<dbReference type="AlphaFoldDB" id="A0A511NAT5"/>
<dbReference type="GO" id="GO:0005737">
    <property type="term" value="C:cytoplasm"/>
    <property type="evidence" value="ECO:0007669"/>
    <property type="project" value="UniProtKB-SubCell"/>
</dbReference>